<dbReference type="Proteomes" id="UP000595437">
    <property type="component" value="Chromosome 13"/>
</dbReference>
<evidence type="ECO:0000313" key="2">
    <source>
        <dbReference type="EMBL" id="QQP38722.1"/>
    </source>
</evidence>
<feature type="transmembrane region" description="Helical" evidence="1">
    <location>
        <begin position="45"/>
        <end position="68"/>
    </location>
</feature>
<evidence type="ECO:0000256" key="1">
    <source>
        <dbReference type="SAM" id="Phobius"/>
    </source>
</evidence>
<feature type="non-terminal residue" evidence="2">
    <location>
        <position position="184"/>
    </location>
</feature>
<keyword evidence="1" id="KW-0472">Membrane</keyword>
<sequence>RSLDRSSRRLSSDCSGAFPCDHREMSKEEWLKEVERREFYKNYNAMDGAITAIVLGGFFAFVCLLVVYKTNSPTRPATQSNAEVDVCGEQRRSYVVEAAQLAAQEEEGMMGGMLTSPPILSVTPAAEDFECIPLGAFSYDGDIYYLDECGNYLFPVPSPDESALCSCSAQPPLEGALQPRRNSQ</sequence>
<keyword evidence="1" id="KW-1133">Transmembrane helix</keyword>
<proteinExistence type="predicted"/>
<dbReference type="OrthoDB" id="8189004at2759"/>
<protein>
    <submittedName>
        <fullName evidence="2">LOC100679586</fullName>
    </submittedName>
</protein>
<keyword evidence="1" id="KW-0812">Transmembrane</keyword>
<accession>A0A7T8GVZ1</accession>
<name>A0A7T8GVZ1_CALRO</name>
<reference evidence="3" key="1">
    <citation type="submission" date="2021-01" db="EMBL/GenBank/DDBJ databases">
        <title>Caligus Genome Assembly.</title>
        <authorList>
            <person name="Gallardo-Escarate C."/>
        </authorList>
    </citation>
    <scope>NUCLEOTIDE SEQUENCE [LARGE SCALE GENOMIC DNA]</scope>
</reference>
<evidence type="ECO:0000313" key="3">
    <source>
        <dbReference type="Proteomes" id="UP000595437"/>
    </source>
</evidence>
<dbReference type="AlphaFoldDB" id="A0A7T8GVZ1"/>
<feature type="non-terminal residue" evidence="2">
    <location>
        <position position="1"/>
    </location>
</feature>
<gene>
    <name evidence="2" type="ORF">FKW44_019384</name>
</gene>
<dbReference type="EMBL" id="CP045902">
    <property type="protein sequence ID" value="QQP38722.1"/>
    <property type="molecule type" value="Genomic_DNA"/>
</dbReference>
<keyword evidence="3" id="KW-1185">Reference proteome</keyword>
<organism evidence="2 3">
    <name type="scientific">Caligus rogercresseyi</name>
    <name type="common">Sea louse</name>
    <dbReference type="NCBI Taxonomy" id="217165"/>
    <lineage>
        <taxon>Eukaryota</taxon>
        <taxon>Metazoa</taxon>
        <taxon>Ecdysozoa</taxon>
        <taxon>Arthropoda</taxon>
        <taxon>Crustacea</taxon>
        <taxon>Multicrustacea</taxon>
        <taxon>Hexanauplia</taxon>
        <taxon>Copepoda</taxon>
        <taxon>Siphonostomatoida</taxon>
        <taxon>Caligidae</taxon>
        <taxon>Caligus</taxon>
    </lineage>
</organism>